<dbReference type="InterPro" id="IPR058328">
    <property type="entry name" value="DUF8015"/>
</dbReference>
<dbReference type="EMBL" id="JAOPJZ010000001">
    <property type="protein sequence ID" value="MCU4750650.1"/>
    <property type="molecule type" value="Genomic_DNA"/>
</dbReference>
<name>A0AAP2Z585_9EURY</name>
<keyword evidence="1" id="KW-0472">Membrane</keyword>
<sequence>MVEYYDWILIAIAVALASGFAVGLATTVPLEMAMAGSVLVSTPFVYEATFRNPPIPENDARRTVAVIVWHVLLVWVLLVAVL</sequence>
<feature type="transmembrane region" description="Helical" evidence="1">
    <location>
        <begin position="62"/>
        <end position="81"/>
    </location>
</feature>
<comment type="caution">
    <text evidence="2">The sequence shown here is derived from an EMBL/GenBank/DDBJ whole genome shotgun (WGS) entry which is preliminary data.</text>
</comment>
<keyword evidence="1" id="KW-0812">Transmembrane</keyword>
<protein>
    <submittedName>
        <fullName evidence="2">Uncharacterized protein</fullName>
    </submittedName>
</protein>
<dbReference type="RefSeq" id="WP_342805637.1">
    <property type="nucleotide sequence ID" value="NZ_JAOPJZ010000001.1"/>
</dbReference>
<keyword evidence="1" id="KW-1133">Transmembrane helix</keyword>
<accession>A0AAP2Z585</accession>
<evidence type="ECO:0000313" key="2">
    <source>
        <dbReference type="EMBL" id="MCU4750650.1"/>
    </source>
</evidence>
<organism evidence="2 3">
    <name type="scientific">Natronosalvus hydrolyticus</name>
    <dbReference type="NCBI Taxonomy" id="2979988"/>
    <lineage>
        <taxon>Archaea</taxon>
        <taxon>Methanobacteriati</taxon>
        <taxon>Methanobacteriota</taxon>
        <taxon>Stenosarchaea group</taxon>
        <taxon>Halobacteria</taxon>
        <taxon>Halobacteriales</taxon>
        <taxon>Natrialbaceae</taxon>
        <taxon>Natronosalvus</taxon>
    </lineage>
</organism>
<dbReference type="Pfam" id="PF26047">
    <property type="entry name" value="DUF8015"/>
    <property type="match status" value="1"/>
</dbReference>
<evidence type="ECO:0000256" key="1">
    <source>
        <dbReference type="SAM" id="Phobius"/>
    </source>
</evidence>
<dbReference type="AlphaFoldDB" id="A0AAP2Z585"/>
<keyword evidence="3" id="KW-1185">Reference proteome</keyword>
<evidence type="ECO:0000313" key="3">
    <source>
        <dbReference type="Proteomes" id="UP001321047"/>
    </source>
</evidence>
<gene>
    <name evidence="2" type="ORF">OB919_01420</name>
</gene>
<reference evidence="2 3" key="1">
    <citation type="submission" date="2022-09" db="EMBL/GenBank/DDBJ databases">
        <title>Enrichment on poylsaccharides allowed isolation of novel metabolic and taxonomic groups of Haloarchaea.</title>
        <authorList>
            <person name="Sorokin D.Y."/>
            <person name="Elcheninov A.G."/>
            <person name="Khizhniak T.V."/>
            <person name="Kolganova T.V."/>
            <person name="Kublanov I.V."/>
        </authorList>
    </citation>
    <scope>NUCLEOTIDE SEQUENCE [LARGE SCALE GENOMIC DNA]</scope>
    <source>
        <strain evidence="2 3">AArc-curdl1</strain>
    </source>
</reference>
<feature type="transmembrane region" description="Helical" evidence="1">
    <location>
        <begin position="7"/>
        <end position="26"/>
    </location>
</feature>
<dbReference type="Proteomes" id="UP001321047">
    <property type="component" value="Unassembled WGS sequence"/>
</dbReference>
<proteinExistence type="predicted"/>